<dbReference type="InterPro" id="IPR002401">
    <property type="entry name" value="Cyt_P450_E_grp-I"/>
</dbReference>
<dbReference type="EMBL" id="KR376431">
    <property type="protein sequence ID" value="AKI33884.1"/>
    <property type="molecule type" value="mRNA"/>
</dbReference>
<dbReference type="CDD" id="cd11073">
    <property type="entry name" value="CYP76-like"/>
    <property type="match status" value="1"/>
</dbReference>
<feature type="non-terminal residue" evidence="10">
    <location>
        <position position="1"/>
    </location>
</feature>
<evidence type="ECO:0000256" key="8">
    <source>
        <dbReference type="PIRSR" id="PIRSR602401-1"/>
    </source>
</evidence>
<reference evidence="10" key="1">
    <citation type="journal article" date="2015" name="New Phytol.">
        <title>Lineage-specific gene radiations underlie the evolution of novel betalain pigmentation in Caryophyllales.</title>
        <authorList>
            <person name="Brockington S.F."/>
            <person name="Yang Y."/>
            <person name="Gandia-Herrero F."/>
            <person name="Covshoff S."/>
            <person name="Hibberd J.M."/>
            <person name="Sage R.F."/>
            <person name="Wong G.K."/>
            <person name="Moore M.J."/>
            <person name="Smith S.A."/>
        </authorList>
    </citation>
    <scope>NUCLEOTIDE SEQUENCE</scope>
    <source>
        <strain evidence="10">KJAA@15455</strain>
    </source>
</reference>
<name>A0A0G2UWR6_9CARY</name>
<dbReference type="PANTHER" id="PTHR47950:SF12">
    <property type="entry name" value="CYTOCHROME P450 76AD1-LIKE"/>
    <property type="match status" value="1"/>
</dbReference>
<evidence type="ECO:0000256" key="4">
    <source>
        <dbReference type="ARBA" id="ARBA00022723"/>
    </source>
</evidence>
<dbReference type="FunFam" id="1.10.630.10:FF:000126">
    <property type="entry name" value="Predicted protein"/>
    <property type="match status" value="1"/>
</dbReference>
<keyword evidence="3 8" id="KW-0349">Heme</keyword>
<dbReference type="Pfam" id="PF00067">
    <property type="entry name" value="p450"/>
    <property type="match status" value="2"/>
</dbReference>
<accession>A0A0G2UWR6</accession>
<comment type="cofactor">
    <cofactor evidence="1 8">
        <name>heme</name>
        <dbReference type="ChEBI" id="CHEBI:30413"/>
    </cofactor>
</comment>
<dbReference type="InterPro" id="IPR017972">
    <property type="entry name" value="Cyt_P450_CS"/>
</dbReference>
<dbReference type="GO" id="GO:0004497">
    <property type="term" value="F:monooxygenase activity"/>
    <property type="evidence" value="ECO:0007669"/>
    <property type="project" value="UniProtKB-KW"/>
</dbReference>
<dbReference type="InterPro" id="IPR001128">
    <property type="entry name" value="Cyt_P450"/>
</dbReference>
<dbReference type="SUPFAM" id="SSF48264">
    <property type="entry name" value="Cytochrome P450"/>
    <property type="match status" value="2"/>
</dbReference>
<comment type="similarity">
    <text evidence="2 9">Belongs to the cytochrome P450 family.</text>
</comment>
<dbReference type="PANTHER" id="PTHR47950">
    <property type="entry name" value="CYTOCHROME P450, FAMILY 76, SUBFAMILY C, POLYPEPTIDE 5-RELATED"/>
    <property type="match status" value="1"/>
</dbReference>
<dbReference type="PRINTS" id="PR00463">
    <property type="entry name" value="EP450I"/>
</dbReference>
<dbReference type="Gene3D" id="1.10.630.10">
    <property type="entry name" value="Cytochrome P450"/>
    <property type="match status" value="2"/>
</dbReference>
<organism evidence="10">
    <name type="scientific">Trigastrotheca pentaphylla</name>
    <dbReference type="NCBI Taxonomy" id="254024"/>
    <lineage>
        <taxon>Eukaryota</taxon>
        <taxon>Viridiplantae</taxon>
        <taxon>Streptophyta</taxon>
        <taxon>Embryophyta</taxon>
        <taxon>Tracheophyta</taxon>
        <taxon>Spermatophyta</taxon>
        <taxon>Magnoliopsida</taxon>
        <taxon>eudicotyledons</taxon>
        <taxon>Gunneridae</taxon>
        <taxon>Pentapetalae</taxon>
        <taxon>Caryophyllales</taxon>
        <taxon>Molluginaceae</taxon>
        <taxon>Trigastrotheca</taxon>
    </lineage>
</organism>
<dbReference type="GO" id="GO:0005506">
    <property type="term" value="F:iron ion binding"/>
    <property type="evidence" value="ECO:0007669"/>
    <property type="project" value="InterPro"/>
</dbReference>
<dbReference type="InterPro" id="IPR036396">
    <property type="entry name" value="Cyt_P450_sf"/>
</dbReference>
<dbReference type="PRINTS" id="PR00385">
    <property type="entry name" value="P450"/>
</dbReference>
<keyword evidence="6 8" id="KW-0408">Iron</keyword>
<feature type="non-terminal residue" evidence="10">
    <location>
        <position position="591"/>
    </location>
</feature>
<evidence type="ECO:0000256" key="7">
    <source>
        <dbReference type="ARBA" id="ARBA00023033"/>
    </source>
</evidence>
<dbReference type="PROSITE" id="PS00086">
    <property type="entry name" value="CYTOCHROME_P450"/>
    <property type="match status" value="1"/>
</dbReference>
<keyword evidence="5 9" id="KW-0560">Oxidoreductase</keyword>
<feature type="binding site" description="axial binding residue" evidence="8">
    <location>
        <position position="535"/>
    </location>
    <ligand>
        <name>heme</name>
        <dbReference type="ChEBI" id="CHEBI:30413"/>
    </ligand>
    <ligandPart>
        <name>Fe</name>
        <dbReference type="ChEBI" id="CHEBI:18248"/>
    </ligandPart>
</feature>
<evidence type="ECO:0000256" key="1">
    <source>
        <dbReference type="ARBA" id="ARBA00001971"/>
    </source>
</evidence>
<protein>
    <submittedName>
        <fullName evidence="10">Cytochrome P450 76AD1-like protein</fullName>
    </submittedName>
</protein>
<evidence type="ECO:0000256" key="5">
    <source>
        <dbReference type="ARBA" id="ARBA00023002"/>
    </source>
</evidence>
<keyword evidence="7 9" id="KW-0503">Monooxygenase</keyword>
<proteinExistence type="evidence at transcript level"/>
<dbReference type="GO" id="GO:0020037">
    <property type="term" value="F:heme binding"/>
    <property type="evidence" value="ECO:0007669"/>
    <property type="project" value="InterPro"/>
</dbReference>
<evidence type="ECO:0000256" key="3">
    <source>
        <dbReference type="ARBA" id="ARBA00022617"/>
    </source>
</evidence>
<keyword evidence="4 8" id="KW-0479">Metal-binding</keyword>
<dbReference type="AlphaFoldDB" id="A0A0G2UWR6"/>
<evidence type="ECO:0000256" key="2">
    <source>
        <dbReference type="ARBA" id="ARBA00010617"/>
    </source>
</evidence>
<evidence type="ECO:0000256" key="6">
    <source>
        <dbReference type="ARBA" id="ARBA00023004"/>
    </source>
</evidence>
<evidence type="ECO:0000256" key="9">
    <source>
        <dbReference type="RuleBase" id="RU000461"/>
    </source>
</evidence>
<dbReference type="GO" id="GO:0016705">
    <property type="term" value="F:oxidoreductase activity, acting on paired donors, with incorporation or reduction of molecular oxygen"/>
    <property type="evidence" value="ECO:0007669"/>
    <property type="project" value="InterPro"/>
</dbReference>
<evidence type="ECO:0000313" key="10">
    <source>
        <dbReference type="EMBL" id="AKI33884.1"/>
    </source>
</evidence>
<sequence>LPPGPKPLPIIGNLHELGERPHRSLAEFSKIYGPLMSLKFGQITTIVISSSTIAREMFQKHDLSLSSRKVPAAIRENGHDKFSVAWLPVCPKWRTLRKISAIHLFSNQRLDASQALRKAKVGELLEFVRERSRTGEAVDVGEAAFTTSLNLLTNTFFSFDLASYSSKDAGEFRDLVWRLMEEIGKPNLADCFPVLGFASKLTVNRRLLGYGNKLNDLFAKIVEERLQADPAQDNGVAGGDVLDTLIRLMRENEAELGLDDIMHLLMVSILFPSLLALFSTSTMIPYFSLPGNILGSHKQNADQPKLADFCYKYLTAQESENQNQLVKRIQPIEPLDRTGCNKSRRYQDLHAYSPSPIRKVLSNLTLTMRPLIYNPNMDIYSPNWLIFMHQDFFTAGTDTTSSTLEWAMAELLRSPEKMEKARDELEQVIGKDNVLLDESDIPKLPYLQAIVKETLRMHPPTVFLLPRKADVQVELYGYLVPKDAQIFVNLWAISRDPNVWEKPDLFSPERFLGREFDMKGQDFGFLPFGAGRRICPGLTLAYRMLNLMLGTLIHAFKWKPGDGLSPEDLDMNDKFGITIQKAKPLRAIPIP</sequence>